<feature type="binding site" evidence="10">
    <location>
        <position position="270"/>
    </location>
    <ligand>
        <name>iminosuccinate</name>
        <dbReference type="ChEBI" id="CHEBI:77875"/>
    </ligand>
</feature>
<accession>A0A5B9EMB1</accession>
<keyword evidence="3 10" id="KW-0004">4Fe-4S</keyword>
<dbReference type="PANTHER" id="PTHR30573:SF0">
    <property type="entry name" value="QUINOLINATE SYNTHASE, CHLOROPLASTIC"/>
    <property type="match status" value="1"/>
</dbReference>
<keyword evidence="9 10" id="KW-0411">Iron-sulfur</keyword>
<comment type="similarity">
    <text evidence="10">Belongs to the quinolinate synthase family. Type 3 subfamily.</text>
</comment>
<keyword evidence="8 10" id="KW-0408">Iron</keyword>
<dbReference type="KEGG" id="talb:FTW19_06385"/>
<feature type="binding site" evidence="10">
    <location>
        <position position="59"/>
    </location>
    <ligand>
        <name>iminosuccinate</name>
        <dbReference type="ChEBI" id="CHEBI:77875"/>
    </ligand>
</feature>
<proteinExistence type="inferred from homology"/>
<keyword evidence="12" id="KW-1185">Reference proteome</keyword>
<reference evidence="11 12" key="1">
    <citation type="submission" date="2019-08" db="EMBL/GenBank/DDBJ databases">
        <title>Complete genome sequence of Terriglobus albidus strain ORNL.</title>
        <authorList>
            <person name="Podar M."/>
        </authorList>
    </citation>
    <scope>NUCLEOTIDE SEQUENCE [LARGE SCALE GENOMIC DNA]</scope>
    <source>
        <strain evidence="11 12">ORNL</strain>
    </source>
</reference>
<dbReference type="Gene3D" id="3.40.50.10800">
    <property type="entry name" value="NadA-like"/>
    <property type="match status" value="3"/>
</dbReference>
<dbReference type="EMBL" id="CP042806">
    <property type="protein sequence ID" value="QEE31216.1"/>
    <property type="molecule type" value="Genomic_DNA"/>
</dbReference>
<dbReference type="GO" id="GO:0008987">
    <property type="term" value="F:quinolinate synthetase A activity"/>
    <property type="evidence" value="ECO:0007669"/>
    <property type="project" value="UniProtKB-UniRule"/>
</dbReference>
<dbReference type="GO" id="GO:0051539">
    <property type="term" value="F:4 iron, 4 sulfur cluster binding"/>
    <property type="evidence" value="ECO:0007669"/>
    <property type="project" value="UniProtKB-KW"/>
</dbReference>
<dbReference type="AlphaFoldDB" id="A0A5B9EMB1"/>
<evidence type="ECO:0000256" key="3">
    <source>
        <dbReference type="ARBA" id="ARBA00022485"/>
    </source>
</evidence>
<comment type="catalytic activity">
    <reaction evidence="10">
        <text>iminosuccinate + dihydroxyacetone phosphate = quinolinate + phosphate + 2 H2O + H(+)</text>
        <dbReference type="Rhea" id="RHEA:25888"/>
        <dbReference type="ChEBI" id="CHEBI:15377"/>
        <dbReference type="ChEBI" id="CHEBI:15378"/>
        <dbReference type="ChEBI" id="CHEBI:29959"/>
        <dbReference type="ChEBI" id="CHEBI:43474"/>
        <dbReference type="ChEBI" id="CHEBI:57642"/>
        <dbReference type="ChEBI" id="CHEBI:77875"/>
        <dbReference type="EC" id="2.5.1.72"/>
    </reaction>
</comment>
<name>A0A5B9EMB1_9BACT</name>
<dbReference type="OrthoDB" id="9801204at2"/>
<dbReference type="Proteomes" id="UP000321820">
    <property type="component" value="Chromosome"/>
</dbReference>
<dbReference type="NCBIfam" id="TIGR00550">
    <property type="entry name" value="nadA"/>
    <property type="match status" value="1"/>
</dbReference>
<dbReference type="UniPathway" id="UPA00253">
    <property type="reaction ID" value="UER00327"/>
</dbReference>
<dbReference type="InterPro" id="IPR003473">
    <property type="entry name" value="NadA"/>
</dbReference>
<evidence type="ECO:0000313" key="12">
    <source>
        <dbReference type="Proteomes" id="UP000321820"/>
    </source>
</evidence>
<evidence type="ECO:0000313" key="11">
    <source>
        <dbReference type="EMBL" id="QEE31216.1"/>
    </source>
</evidence>
<evidence type="ECO:0000256" key="6">
    <source>
        <dbReference type="ARBA" id="ARBA00022679"/>
    </source>
</evidence>
<organism evidence="11 12">
    <name type="scientific">Terriglobus albidus</name>
    <dbReference type="NCBI Taxonomy" id="1592106"/>
    <lineage>
        <taxon>Bacteria</taxon>
        <taxon>Pseudomonadati</taxon>
        <taxon>Acidobacteriota</taxon>
        <taxon>Terriglobia</taxon>
        <taxon>Terriglobales</taxon>
        <taxon>Acidobacteriaceae</taxon>
        <taxon>Terriglobus</taxon>
    </lineage>
</organism>
<feature type="binding site" evidence="10">
    <location>
        <begin position="137"/>
        <end position="139"/>
    </location>
    <ligand>
        <name>iminosuccinate</name>
        <dbReference type="ChEBI" id="CHEBI:77875"/>
    </ligand>
</feature>
<keyword evidence="7 10" id="KW-0479">Metal-binding</keyword>
<sequence>MESPQADVCSLDNYLSQPDHTMDARIATARKILGKTTIILGHHYQRDEVIRFADYTGDSYKLSKVAAQTDAKYLIFCGVHFMAESADVLGKGGQQVILPDLNAGCSMADMAEIGQVEDCWEQLERAGVAADVMPLTYMNSSAAIKAFCGERGGLVCTSSNAPGAFTWAFDRKEKILFLPDQHLGRNTAYAMGIGLDEMVVWDPWVIGGGVSPAKLKAAKVILWKGHCSVHQRFLPQHVDQVRANYPGIQVIVHPECRWEVCQKADATGSTEKLIEVIERAPEGAMFAVGTEIHLVNRMAKLFEGRKKIITLDDSGCLCTTMYRISPQHLAWALENLVEGNVVNRIKVDDDVKHWARVALDRMLEITV</sequence>
<dbReference type="GO" id="GO:0046872">
    <property type="term" value="F:metal ion binding"/>
    <property type="evidence" value="ECO:0007669"/>
    <property type="project" value="UniProtKB-KW"/>
</dbReference>
<dbReference type="SUPFAM" id="SSF142754">
    <property type="entry name" value="NadA-like"/>
    <property type="match status" value="1"/>
</dbReference>
<feature type="binding site" evidence="10">
    <location>
        <position position="158"/>
    </location>
    <ligand>
        <name>iminosuccinate</name>
        <dbReference type="ChEBI" id="CHEBI:77875"/>
    </ligand>
</feature>
<evidence type="ECO:0000256" key="9">
    <source>
        <dbReference type="ARBA" id="ARBA00023014"/>
    </source>
</evidence>
<evidence type="ECO:0000256" key="7">
    <source>
        <dbReference type="ARBA" id="ARBA00022723"/>
    </source>
</evidence>
<evidence type="ECO:0000256" key="4">
    <source>
        <dbReference type="ARBA" id="ARBA00022490"/>
    </source>
</evidence>
<evidence type="ECO:0000256" key="1">
    <source>
        <dbReference type="ARBA" id="ARBA00005065"/>
    </source>
</evidence>
<feature type="binding site" evidence="10">
    <location>
        <position position="105"/>
    </location>
    <ligand>
        <name>[4Fe-4S] cluster</name>
        <dbReference type="ChEBI" id="CHEBI:49883"/>
    </ligand>
</feature>
<dbReference type="GO" id="GO:0034628">
    <property type="term" value="P:'de novo' NAD+ biosynthetic process from L-aspartate"/>
    <property type="evidence" value="ECO:0007669"/>
    <property type="project" value="TreeGrafter"/>
</dbReference>
<gene>
    <name evidence="10 11" type="primary">nadA</name>
    <name evidence="11" type="ORF">FTW19_06385</name>
</gene>
<evidence type="ECO:0000256" key="5">
    <source>
        <dbReference type="ARBA" id="ARBA00022642"/>
    </source>
</evidence>
<keyword evidence="5 10" id="KW-0662">Pyridine nucleotide biosynthesis</keyword>
<comment type="cofactor">
    <cofactor evidence="10">
        <name>[4Fe-4S] cluster</name>
        <dbReference type="ChEBI" id="CHEBI:49883"/>
    </cofactor>
    <text evidence="10">Binds 1 [4Fe-4S] cluster per subunit.</text>
</comment>
<dbReference type="EC" id="2.5.1.72" evidence="2 10"/>
<comment type="function">
    <text evidence="10">Catalyzes the condensation of iminoaspartate with dihydroxyacetone phosphate to form quinolinate.</text>
</comment>
<dbReference type="Pfam" id="PF02445">
    <property type="entry name" value="NadA"/>
    <property type="match status" value="1"/>
</dbReference>
<comment type="subcellular location">
    <subcellularLocation>
        <location evidence="10">Cytoplasm</location>
    </subcellularLocation>
</comment>
<evidence type="ECO:0000256" key="2">
    <source>
        <dbReference type="ARBA" id="ARBA00012669"/>
    </source>
</evidence>
<feature type="binding site" evidence="10">
    <location>
        <begin position="253"/>
        <end position="255"/>
    </location>
    <ligand>
        <name>iminosuccinate</name>
        <dbReference type="ChEBI" id="CHEBI:77875"/>
    </ligand>
</feature>
<dbReference type="GO" id="GO:0005829">
    <property type="term" value="C:cytosol"/>
    <property type="evidence" value="ECO:0007669"/>
    <property type="project" value="TreeGrafter"/>
</dbReference>
<dbReference type="InterPro" id="IPR036094">
    <property type="entry name" value="NadA_sf"/>
</dbReference>
<dbReference type="HAMAP" id="MF_00569">
    <property type="entry name" value="NadA_type3"/>
    <property type="match status" value="1"/>
</dbReference>
<keyword evidence="4 10" id="KW-0963">Cytoplasm</keyword>
<comment type="pathway">
    <text evidence="1 10">Cofactor biosynthesis; NAD(+) biosynthesis; quinolinate from iminoaspartate: step 1/1.</text>
</comment>
<evidence type="ECO:0000256" key="8">
    <source>
        <dbReference type="ARBA" id="ARBA00023004"/>
    </source>
</evidence>
<dbReference type="PANTHER" id="PTHR30573">
    <property type="entry name" value="QUINOLINATE SYNTHETASE A"/>
    <property type="match status" value="1"/>
</dbReference>
<feature type="binding site" evidence="10">
    <location>
        <position position="227"/>
    </location>
    <ligand>
        <name>[4Fe-4S] cluster</name>
        <dbReference type="ChEBI" id="CHEBI:49883"/>
    </ligand>
</feature>
<evidence type="ECO:0000256" key="10">
    <source>
        <dbReference type="HAMAP-Rule" id="MF_00569"/>
    </source>
</evidence>
<keyword evidence="6 10" id="KW-0808">Transferase</keyword>
<dbReference type="NCBIfam" id="NF006883">
    <property type="entry name" value="PRK09375.2-4"/>
    <property type="match status" value="1"/>
</dbReference>
<dbReference type="InterPro" id="IPR023515">
    <property type="entry name" value="Quinolinate_synth_A_type3"/>
</dbReference>
<feature type="binding site" evidence="10">
    <location>
        <position position="318"/>
    </location>
    <ligand>
        <name>[4Fe-4S] cluster</name>
        <dbReference type="ChEBI" id="CHEBI:49883"/>
    </ligand>
</feature>
<protein>
    <recommendedName>
        <fullName evidence="2 10">Quinolinate synthase</fullName>
        <ecNumber evidence="2 10">2.5.1.72</ecNumber>
    </recommendedName>
</protein>
<feature type="binding site" evidence="10">
    <location>
        <position position="42"/>
    </location>
    <ligand>
        <name>iminosuccinate</name>
        <dbReference type="ChEBI" id="CHEBI:77875"/>
    </ligand>
</feature>